<organism evidence="6 7">
    <name type="scientific">Kitasatospora saccharophila</name>
    <dbReference type="NCBI Taxonomy" id="407973"/>
    <lineage>
        <taxon>Bacteria</taxon>
        <taxon>Bacillati</taxon>
        <taxon>Actinomycetota</taxon>
        <taxon>Actinomycetes</taxon>
        <taxon>Kitasatosporales</taxon>
        <taxon>Streptomycetaceae</taxon>
        <taxon>Kitasatospora</taxon>
    </lineage>
</organism>
<evidence type="ECO:0000256" key="3">
    <source>
        <dbReference type="ARBA" id="ARBA00023125"/>
    </source>
</evidence>
<dbReference type="PANTHER" id="PTHR30346:SF0">
    <property type="entry name" value="HCA OPERON TRANSCRIPTIONAL ACTIVATOR HCAR"/>
    <property type="match status" value="1"/>
</dbReference>
<dbReference type="InterPro" id="IPR036390">
    <property type="entry name" value="WH_DNA-bd_sf"/>
</dbReference>
<reference evidence="7" key="1">
    <citation type="journal article" date="2019" name="Int. J. Syst. Evol. Microbiol.">
        <title>The Global Catalogue of Microorganisms (GCM) 10K type strain sequencing project: providing services to taxonomists for standard genome sequencing and annotation.</title>
        <authorList>
            <consortium name="The Broad Institute Genomics Platform"/>
            <consortium name="The Broad Institute Genome Sequencing Center for Infectious Disease"/>
            <person name="Wu L."/>
            <person name="Ma J."/>
        </authorList>
    </citation>
    <scope>NUCLEOTIDE SEQUENCE [LARGE SCALE GENOMIC DNA]</scope>
    <source>
        <strain evidence="7">JCM 14559</strain>
    </source>
</reference>
<dbReference type="PANTHER" id="PTHR30346">
    <property type="entry name" value="TRANSCRIPTIONAL DUAL REGULATOR HCAR-RELATED"/>
    <property type="match status" value="1"/>
</dbReference>
<dbReference type="Gene3D" id="1.10.10.10">
    <property type="entry name" value="Winged helix-like DNA-binding domain superfamily/Winged helix DNA-binding domain"/>
    <property type="match status" value="1"/>
</dbReference>
<comment type="similarity">
    <text evidence="1">Belongs to the LysR transcriptional regulatory family.</text>
</comment>
<keyword evidence="2" id="KW-0805">Transcription regulation</keyword>
<sequence length="277" mass="29661">METRELRYFVAVAEELNYGRAAVRLGMAQPPLSRAIARLERRLDTVLLERDSHGVALTGAGRVLLREARIALDAVAAAEARTRRAGQPGLVLAAKAGASTELLAKLLAAYAAEPGSVPVDVRLCQYGEQGALLRRGEADAALLHLPFDSTAGLDTEELHTEGQVALLPAGHPLTVRRELRLADLADLPDLPAPRYPRPDGTHPDGPGPAIRDHAQLYQLVALGRTCAVLPDSCRAQLRDDVVARPVPDAPRVTTLLAWPPDSRSRPLADLLRVAADG</sequence>
<dbReference type="Pfam" id="PF03466">
    <property type="entry name" value="LysR_substrate"/>
    <property type="match status" value="1"/>
</dbReference>
<gene>
    <name evidence="6" type="ORF">GCM10009759_33570</name>
</gene>
<evidence type="ECO:0000256" key="4">
    <source>
        <dbReference type="ARBA" id="ARBA00023163"/>
    </source>
</evidence>
<dbReference type="EMBL" id="BAAANS010000020">
    <property type="protein sequence ID" value="GAA2100591.1"/>
    <property type="molecule type" value="Genomic_DNA"/>
</dbReference>
<evidence type="ECO:0000313" key="7">
    <source>
        <dbReference type="Proteomes" id="UP001500897"/>
    </source>
</evidence>
<dbReference type="PRINTS" id="PR00039">
    <property type="entry name" value="HTHLYSR"/>
</dbReference>
<proteinExistence type="inferred from homology"/>
<dbReference type="PROSITE" id="PS50931">
    <property type="entry name" value="HTH_LYSR"/>
    <property type="match status" value="1"/>
</dbReference>
<feature type="domain" description="HTH lysR-type" evidence="5">
    <location>
        <begin position="1"/>
        <end position="58"/>
    </location>
</feature>
<dbReference type="RefSeq" id="WP_344552948.1">
    <property type="nucleotide sequence ID" value="NZ_BAAANS010000020.1"/>
</dbReference>
<dbReference type="InterPro" id="IPR000847">
    <property type="entry name" value="LysR_HTH_N"/>
</dbReference>
<dbReference type="SUPFAM" id="SSF53850">
    <property type="entry name" value="Periplasmic binding protein-like II"/>
    <property type="match status" value="1"/>
</dbReference>
<dbReference type="SUPFAM" id="SSF46785">
    <property type="entry name" value="Winged helix' DNA-binding domain"/>
    <property type="match status" value="1"/>
</dbReference>
<accession>A0ABN2WZE8</accession>
<evidence type="ECO:0000256" key="2">
    <source>
        <dbReference type="ARBA" id="ARBA00023015"/>
    </source>
</evidence>
<dbReference type="Proteomes" id="UP001500897">
    <property type="component" value="Unassembled WGS sequence"/>
</dbReference>
<name>A0ABN2WZE8_9ACTN</name>
<keyword evidence="7" id="KW-1185">Reference proteome</keyword>
<dbReference type="Gene3D" id="3.40.190.10">
    <property type="entry name" value="Periplasmic binding protein-like II"/>
    <property type="match status" value="2"/>
</dbReference>
<evidence type="ECO:0000256" key="1">
    <source>
        <dbReference type="ARBA" id="ARBA00009437"/>
    </source>
</evidence>
<evidence type="ECO:0000259" key="5">
    <source>
        <dbReference type="PROSITE" id="PS50931"/>
    </source>
</evidence>
<comment type="caution">
    <text evidence="6">The sequence shown here is derived from an EMBL/GenBank/DDBJ whole genome shotgun (WGS) entry which is preliminary data.</text>
</comment>
<evidence type="ECO:0000313" key="6">
    <source>
        <dbReference type="EMBL" id="GAA2100591.1"/>
    </source>
</evidence>
<dbReference type="InterPro" id="IPR005119">
    <property type="entry name" value="LysR_subst-bd"/>
</dbReference>
<dbReference type="Pfam" id="PF00126">
    <property type="entry name" value="HTH_1"/>
    <property type="match status" value="1"/>
</dbReference>
<keyword evidence="4" id="KW-0804">Transcription</keyword>
<protein>
    <submittedName>
        <fullName evidence="6">LysR family transcriptional regulator</fullName>
    </submittedName>
</protein>
<dbReference type="InterPro" id="IPR036388">
    <property type="entry name" value="WH-like_DNA-bd_sf"/>
</dbReference>
<keyword evidence="3" id="KW-0238">DNA-binding</keyword>